<organism evidence="1 2">
    <name type="scientific">Mesobacillus persicus</name>
    <dbReference type="NCBI Taxonomy" id="930146"/>
    <lineage>
        <taxon>Bacteria</taxon>
        <taxon>Bacillati</taxon>
        <taxon>Bacillota</taxon>
        <taxon>Bacilli</taxon>
        <taxon>Bacillales</taxon>
        <taxon>Bacillaceae</taxon>
        <taxon>Mesobacillus</taxon>
    </lineage>
</organism>
<dbReference type="AlphaFoldDB" id="A0A1H7XQI8"/>
<dbReference type="RefSeq" id="WP_090741441.1">
    <property type="nucleotide sequence ID" value="NZ_FOBW01000002.1"/>
</dbReference>
<evidence type="ECO:0000313" key="1">
    <source>
        <dbReference type="EMBL" id="SEM35894.1"/>
    </source>
</evidence>
<proteinExistence type="predicted"/>
<dbReference type="Proteomes" id="UP000198553">
    <property type="component" value="Unassembled WGS sequence"/>
</dbReference>
<accession>A0A1H7XQI8</accession>
<gene>
    <name evidence="1" type="ORF">SAMN05192533_102313</name>
</gene>
<keyword evidence="2" id="KW-1185">Reference proteome</keyword>
<evidence type="ECO:0000313" key="2">
    <source>
        <dbReference type="Proteomes" id="UP000198553"/>
    </source>
</evidence>
<reference evidence="2" key="1">
    <citation type="submission" date="2016-10" db="EMBL/GenBank/DDBJ databases">
        <authorList>
            <person name="Varghese N."/>
            <person name="Submissions S."/>
        </authorList>
    </citation>
    <scope>NUCLEOTIDE SEQUENCE [LARGE SCALE GENOMIC DNA]</scope>
    <source>
        <strain evidence="2">B48,IBRC-M 10115,DSM 25386,CECT 8001</strain>
    </source>
</reference>
<sequence length="66" mass="7682">MNKLTKSISLMEEHDEIVLKAKMIDGNLQLVMTTDTTDLLFEIKKNFFESDQHVKWVTNLSNLKNV</sequence>
<dbReference type="EMBL" id="FOBW01000002">
    <property type="protein sequence ID" value="SEM35894.1"/>
    <property type="molecule type" value="Genomic_DNA"/>
</dbReference>
<protein>
    <submittedName>
        <fullName evidence="1">Uncharacterized protein</fullName>
    </submittedName>
</protein>
<name>A0A1H7XQI8_9BACI</name>